<sequence length="85" mass="9289">MTKKKEMSDLVNDGIKNLSTAKTYVIKWKVKIGQAILCGEVRIRSNDSKAKVQNRSRGMVLNTLGAAGVSNIDTETFEATVTDAE</sequence>
<comment type="caution">
    <text evidence="1">The sequence shown here is derived from an EMBL/GenBank/DDBJ whole genome shotgun (WGS) entry which is preliminary data.</text>
</comment>
<dbReference type="AlphaFoldDB" id="X0SGN0"/>
<name>X0SGN0_9ZZZZ</name>
<accession>X0SGN0</accession>
<reference evidence="1" key="1">
    <citation type="journal article" date="2014" name="Front. Microbiol.">
        <title>High frequency of phylogenetically diverse reductive dehalogenase-homologous genes in deep subseafloor sedimentary metagenomes.</title>
        <authorList>
            <person name="Kawai M."/>
            <person name="Futagami T."/>
            <person name="Toyoda A."/>
            <person name="Takaki Y."/>
            <person name="Nishi S."/>
            <person name="Hori S."/>
            <person name="Arai W."/>
            <person name="Tsubouchi T."/>
            <person name="Morono Y."/>
            <person name="Uchiyama I."/>
            <person name="Ito T."/>
            <person name="Fujiyama A."/>
            <person name="Inagaki F."/>
            <person name="Takami H."/>
        </authorList>
    </citation>
    <scope>NUCLEOTIDE SEQUENCE</scope>
    <source>
        <strain evidence="1">Expedition CK06-06</strain>
    </source>
</reference>
<evidence type="ECO:0000313" key="1">
    <source>
        <dbReference type="EMBL" id="GAF75022.1"/>
    </source>
</evidence>
<protein>
    <submittedName>
        <fullName evidence="1">Uncharacterized protein</fullName>
    </submittedName>
</protein>
<proteinExistence type="predicted"/>
<gene>
    <name evidence="1" type="ORF">S01H1_08245</name>
</gene>
<dbReference type="EMBL" id="BARS01004234">
    <property type="protein sequence ID" value="GAF75022.1"/>
    <property type="molecule type" value="Genomic_DNA"/>
</dbReference>
<organism evidence="1">
    <name type="scientific">marine sediment metagenome</name>
    <dbReference type="NCBI Taxonomy" id="412755"/>
    <lineage>
        <taxon>unclassified sequences</taxon>
        <taxon>metagenomes</taxon>
        <taxon>ecological metagenomes</taxon>
    </lineage>
</organism>